<dbReference type="InterPro" id="IPR006094">
    <property type="entry name" value="Oxid_FAD_bind_N"/>
</dbReference>
<keyword evidence="3" id="KW-0285">Flavoprotein</keyword>
<dbReference type="SUPFAM" id="SSF56176">
    <property type="entry name" value="FAD-binding/transporter-associated domain-like"/>
    <property type="match status" value="1"/>
</dbReference>
<evidence type="ECO:0000313" key="8">
    <source>
        <dbReference type="EMBL" id="KAH6689418.1"/>
    </source>
</evidence>
<dbReference type="Gene3D" id="3.30.465.10">
    <property type="match status" value="1"/>
</dbReference>
<accession>A0A9P9A9Q8</accession>
<dbReference type="OrthoDB" id="9983560at2759"/>
<evidence type="ECO:0000256" key="5">
    <source>
        <dbReference type="ARBA" id="ARBA00023002"/>
    </source>
</evidence>
<comment type="cofactor">
    <cofactor evidence="1">
        <name>FAD</name>
        <dbReference type="ChEBI" id="CHEBI:57692"/>
    </cofactor>
</comment>
<keyword evidence="4" id="KW-0274">FAD</keyword>
<evidence type="ECO:0000259" key="7">
    <source>
        <dbReference type="PROSITE" id="PS51387"/>
    </source>
</evidence>
<name>A0A9P9A9Q8_9PEZI</name>
<dbReference type="Proteomes" id="UP000770015">
    <property type="component" value="Unassembled WGS sequence"/>
</dbReference>
<dbReference type="PANTHER" id="PTHR42973">
    <property type="entry name" value="BINDING OXIDOREDUCTASE, PUTATIVE (AFU_ORTHOLOGUE AFUA_1G17690)-RELATED"/>
    <property type="match status" value="1"/>
</dbReference>
<gene>
    <name evidence="8" type="ORF">F5X68DRAFT_150392</name>
</gene>
<organism evidence="8 9">
    <name type="scientific">Plectosphaerella plurivora</name>
    <dbReference type="NCBI Taxonomy" id="936078"/>
    <lineage>
        <taxon>Eukaryota</taxon>
        <taxon>Fungi</taxon>
        <taxon>Dikarya</taxon>
        <taxon>Ascomycota</taxon>
        <taxon>Pezizomycotina</taxon>
        <taxon>Sordariomycetes</taxon>
        <taxon>Hypocreomycetidae</taxon>
        <taxon>Glomerellales</taxon>
        <taxon>Plectosphaerellaceae</taxon>
        <taxon>Plectosphaerella</taxon>
    </lineage>
</organism>
<feature type="domain" description="FAD-binding PCMH-type" evidence="7">
    <location>
        <begin position="124"/>
        <end position="310"/>
    </location>
</feature>
<evidence type="ECO:0000256" key="2">
    <source>
        <dbReference type="ARBA" id="ARBA00005466"/>
    </source>
</evidence>
<dbReference type="Pfam" id="PF01565">
    <property type="entry name" value="FAD_binding_4"/>
    <property type="match status" value="1"/>
</dbReference>
<dbReference type="InterPro" id="IPR016166">
    <property type="entry name" value="FAD-bd_PCMH"/>
</dbReference>
<dbReference type="InterPro" id="IPR050416">
    <property type="entry name" value="FAD-linked_Oxidoreductase"/>
</dbReference>
<feature type="signal peptide" evidence="6">
    <location>
        <begin position="1"/>
        <end position="21"/>
    </location>
</feature>
<protein>
    <submittedName>
        <fullName evidence="8">FAD binding domain protein</fullName>
    </submittedName>
</protein>
<reference evidence="8" key="1">
    <citation type="journal article" date="2021" name="Nat. Commun.">
        <title>Genetic determinants of endophytism in the Arabidopsis root mycobiome.</title>
        <authorList>
            <person name="Mesny F."/>
            <person name="Miyauchi S."/>
            <person name="Thiergart T."/>
            <person name="Pickel B."/>
            <person name="Atanasova L."/>
            <person name="Karlsson M."/>
            <person name="Huettel B."/>
            <person name="Barry K.W."/>
            <person name="Haridas S."/>
            <person name="Chen C."/>
            <person name="Bauer D."/>
            <person name="Andreopoulos W."/>
            <person name="Pangilinan J."/>
            <person name="LaButti K."/>
            <person name="Riley R."/>
            <person name="Lipzen A."/>
            <person name="Clum A."/>
            <person name="Drula E."/>
            <person name="Henrissat B."/>
            <person name="Kohler A."/>
            <person name="Grigoriev I.V."/>
            <person name="Martin F.M."/>
            <person name="Hacquard S."/>
        </authorList>
    </citation>
    <scope>NUCLEOTIDE SEQUENCE</scope>
    <source>
        <strain evidence="8">MPI-SDFR-AT-0117</strain>
    </source>
</reference>
<sequence length="520" mass="55230">MRYSFRTALLLLVAPIVSADAQCKCAPGDACWPSDIEWAQLNTTVSGRLIKTVAPAASCYPQEPSYNAEQCALIREEWFKDAFHSGNPVSLHSPSATNNSCNPLYPNGTSVSGDVLARAKGCSLGLYPPYVVNATGVEHVQAAVKFARDRNLRLNIKNTGHSVRSAAYGSLSIWTHYIRKFETHEEWTPQCPANSSDCGKVVPQLAVTIGAGERDDELFQAAAAEGLAVVGGTNPDVGFMGWATGGGHGYMTSEYGQGADNILEALMVIPSGDVIIANAYLNEDVFWAIRGGGGGSYGVIVEATIAAYPMPQASYWMLTMSNKDRNCTSRWYKLMAEMHGFLPAMKEGGFQGYYAVRGPSSASSDDDLSFIGLWFVYDKPNGTAQALAAPLLKLVEAAGDVASFQSTFVDAPTWIEVYNSFPKDLGSPGGGGASTTSRLLSADALTNDTERLAHVLEVLGPRPGGPVGGVSNPSLSGTMTLGSVAVDNALNPVWRDAVVHLTTSVSWDDTLNYAAVEAAI</sequence>
<dbReference type="GO" id="GO:0016491">
    <property type="term" value="F:oxidoreductase activity"/>
    <property type="evidence" value="ECO:0007669"/>
    <property type="project" value="UniProtKB-KW"/>
</dbReference>
<feature type="non-terminal residue" evidence="8">
    <location>
        <position position="1"/>
    </location>
</feature>
<dbReference type="AlphaFoldDB" id="A0A9P9A9Q8"/>
<dbReference type="PANTHER" id="PTHR42973:SF39">
    <property type="entry name" value="FAD-BINDING PCMH-TYPE DOMAIN-CONTAINING PROTEIN"/>
    <property type="match status" value="1"/>
</dbReference>
<evidence type="ECO:0000256" key="1">
    <source>
        <dbReference type="ARBA" id="ARBA00001974"/>
    </source>
</evidence>
<comment type="similarity">
    <text evidence="2">Belongs to the oxygen-dependent FAD-linked oxidoreductase family.</text>
</comment>
<comment type="caution">
    <text evidence="8">The sequence shown here is derived from an EMBL/GenBank/DDBJ whole genome shotgun (WGS) entry which is preliminary data.</text>
</comment>
<dbReference type="GO" id="GO:0071949">
    <property type="term" value="F:FAD binding"/>
    <property type="evidence" value="ECO:0007669"/>
    <property type="project" value="InterPro"/>
</dbReference>
<proteinExistence type="inferred from homology"/>
<dbReference type="PROSITE" id="PS51387">
    <property type="entry name" value="FAD_PCMH"/>
    <property type="match status" value="1"/>
</dbReference>
<evidence type="ECO:0000313" key="9">
    <source>
        <dbReference type="Proteomes" id="UP000770015"/>
    </source>
</evidence>
<evidence type="ECO:0000256" key="4">
    <source>
        <dbReference type="ARBA" id="ARBA00022827"/>
    </source>
</evidence>
<evidence type="ECO:0000256" key="3">
    <source>
        <dbReference type="ARBA" id="ARBA00022630"/>
    </source>
</evidence>
<dbReference type="InterPro" id="IPR036318">
    <property type="entry name" value="FAD-bd_PCMH-like_sf"/>
</dbReference>
<dbReference type="EMBL" id="JAGSXJ010000007">
    <property type="protein sequence ID" value="KAH6689418.1"/>
    <property type="molecule type" value="Genomic_DNA"/>
</dbReference>
<feature type="chain" id="PRO_5040273485" evidence="6">
    <location>
        <begin position="22"/>
        <end position="520"/>
    </location>
</feature>
<evidence type="ECO:0000256" key="6">
    <source>
        <dbReference type="SAM" id="SignalP"/>
    </source>
</evidence>
<keyword evidence="9" id="KW-1185">Reference proteome</keyword>
<keyword evidence="6" id="KW-0732">Signal</keyword>
<keyword evidence="5" id="KW-0560">Oxidoreductase</keyword>
<dbReference type="InterPro" id="IPR016169">
    <property type="entry name" value="FAD-bd_PCMH_sub2"/>
</dbReference>